<dbReference type="Proteomes" id="UP001223720">
    <property type="component" value="Chromosome"/>
</dbReference>
<accession>A0AAX3WJ70</accession>
<evidence type="ECO:0000313" key="1">
    <source>
        <dbReference type="EMBL" id="WHQ70571.1"/>
    </source>
</evidence>
<gene>
    <name evidence="1" type="ORF">KEC54_02820</name>
</gene>
<dbReference type="AlphaFoldDB" id="A0AAX3WJ70"/>
<name>A0AAX3WJ70_METEX</name>
<organism evidence="1 2">
    <name type="scientific">Methylorubrum extorquens</name>
    <name type="common">Methylobacterium dichloromethanicum</name>
    <name type="synonym">Methylobacterium extorquens</name>
    <dbReference type="NCBI Taxonomy" id="408"/>
    <lineage>
        <taxon>Bacteria</taxon>
        <taxon>Pseudomonadati</taxon>
        <taxon>Pseudomonadota</taxon>
        <taxon>Alphaproteobacteria</taxon>
        <taxon>Hyphomicrobiales</taxon>
        <taxon>Methylobacteriaceae</taxon>
        <taxon>Methylorubrum</taxon>
    </lineage>
</organism>
<protein>
    <recommendedName>
        <fullName evidence="3">DUF1508 domain-containing protein</fullName>
    </recommendedName>
</protein>
<reference evidence="1" key="1">
    <citation type="journal article" date="2022" name="Biotechnol. Bioprocess Eng.">
        <title>Pan-genome Analysis Reveals Comparative Genomic Features of Central Metabolic Pathways in Methylorubrum extorquens.</title>
        <authorList>
            <person name="Lee G.M."/>
            <person name="Scott-Nevros Z.K."/>
            <person name="Lee S.-M."/>
            <person name="Kim D."/>
        </authorList>
    </citation>
    <scope>NUCLEOTIDE SEQUENCE</scope>
    <source>
        <strain evidence="1">ATCC 55366</strain>
    </source>
</reference>
<proteinExistence type="predicted"/>
<dbReference type="RefSeq" id="WP_283535841.1">
    <property type="nucleotide sequence ID" value="NZ_CP073633.1"/>
</dbReference>
<sequence length="65" mass="7396">MTNEVPHPYSITVEPLKKPEGHFGWALKKHGKLIERSDRSFLSEAKAFENALKAIEREQTGFGSR</sequence>
<dbReference type="EMBL" id="CP073633">
    <property type="protein sequence ID" value="WHQ70571.1"/>
    <property type="molecule type" value="Genomic_DNA"/>
</dbReference>
<evidence type="ECO:0008006" key="3">
    <source>
        <dbReference type="Google" id="ProtNLM"/>
    </source>
</evidence>
<evidence type="ECO:0000313" key="2">
    <source>
        <dbReference type="Proteomes" id="UP001223720"/>
    </source>
</evidence>